<dbReference type="NCBIfam" id="NF006269">
    <property type="entry name" value="PRK08418.1"/>
    <property type="match status" value="1"/>
</dbReference>
<dbReference type="SUPFAM" id="SSF51556">
    <property type="entry name" value="Metallo-dependent hydrolases"/>
    <property type="match status" value="1"/>
</dbReference>
<gene>
    <name evidence="3" type="ORF">NCTC13102_01549</name>
</gene>
<dbReference type="AlphaFoldDB" id="A0A2X3BSE2"/>
<dbReference type="InterPro" id="IPR050287">
    <property type="entry name" value="MTA/SAH_deaminase"/>
</dbReference>
<feature type="domain" description="Amidohydrolase-related" evidence="2">
    <location>
        <begin position="55"/>
        <end position="447"/>
    </location>
</feature>
<evidence type="ECO:0000256" key="1">
    <source>
        <dbReference type="ARBA" id="ARBA00022801"/>
    </source>
</evidence>
<dbReference type="InterPro" id="IPR011059">
    <property type="entry name" value="Metal-dep_hydrolase_composite"/>
</dbReference>
<dbReference type="Proteomes" id="UP000250166">
    <property type="component" value="Unassembled WGS sequence"/>
</dbReference>
<dbReference type="InterPro" id="IPR006680">
    <property type="entry name" value="Amidohydro-rel"/>
</dbReference>
<dbReference type="RefSeq" id="WP_112058821.1">
    <property type="nucleotide sequence ID" value="NZ_UAWL01000006.1"/>
</dbReference>
<dbReference type="PANTHER" id="PTHR43794:SF11">
    <property type="entry name" value="AMIDOHYDROLASE-RELATED DOMAIN-CONTAINING PROTEIN"/>
    <property type="match status" value="1"/>
</dbReference>
<dbReference type="SUPFAM" id="SSF51338">
    <property type="entry name" value="Composite domain of metallo-dependent hydrolases"/>
    <property type="match status" value="1"/>
</dbReference>
<reference evidence="3 4" key="1">
    <citation type="submission" date="2018-06" db="EMBL/GenBank/DDBJ databases">
        <authorList>
            <consortium name="Pathogen Informatics"/>
            <person name="Doyle S."/>
        </authorList>
    </citation>
    <scope>NUCLEOTIDE SEQUENCE [LARGE SCALE GENOMIC DNA]</scope>
    <source>
        <strain evidence="3 4">NCTC13102</strain>
    </source>
</reference>
<dbReference type="InterPro" id="IPR032466">
    <property type="entry name" value="Metal_Hydrolase"/>
</dbReference>
<protein>
    <submittedName>
        <fullName evidence="3">Amidohydrolase</fullName>
    </submittedName>
</protein>
<dbReference type="Gene3D" id="2.30.40.10">
    <property type="entry name" value="Urease, subunit C, domain 1"/>
    <property type="match status" value="1"/>
</dbReference>
<dbReference type="Pfam" id="PF01979">
    <property type="entry name" value="Amidohydro_1"/>
    <property type="match status" value="1"/>
</dbReference>
<keyword evidence="1 3" id="KW-0378">Hydrolase</keyword>
<sequence>MLLGSSFVFVCDSDFSVIKNGGVVYENGEIIEVGIFEELRAKYQNLDSRFYEDSVLLPAFINAHIHFEFGANHFHFDYGGFPQWLSSVMKNRDDVLDKIDSIICDEISSQLECGVGSVGAISSYGLDMQALAQSPLKVVYFNEAIGSNPAAIDMLFSDFKARFERSLALSSSTFFPAIAIHSPYSVHNVLARHIINIAKANQSLLSTHFLESKAEREWLSHGKGWFLDFYTNVLKIPNPKPFYTIDEFFELFSGLRAVFVHMTNATQSELRATLDSHHSIITCPRSNKLLDGKIFNLNALRSATKSTQCKAFDVDSLDSANLDSARIALASNSPTSSTIATHHHTTNHLAIGTDGMSSNFNLNLLDELRAGLLCMDTNIENLAKELLLMATHNGAKALNLNNGILQKGRLADFAIFHIPHITNSTQPHLHFIMSAQKVSTLILSGKVIL</sequence>
<organism evidence="3 4">
    <name type="scientific">Helicobacter fennelliae</name>
    <dbReference type="NCBI Taxonomy" id="215"/>
    <lineage>
        <taxon>Bacteria</taxon>
        <taxon>Pseudomonadati</taxon>
        <taxon>Campylobacterota</taxon>
        <taxon>Epsilonproteobacteria</taxon>
        <taxon>Campylobacterales</taxon>
        <taxon>Helicobacteraceae</taxon>
        <taxon>Helicobacter</taxon>
    </lineage>
</organism>
<dbReference type="GO" id="GO:0016810">
    <property type="term" value="F:hydrolase activity, acting on carbon-nitrogen (but not peptide) bonds"/>
    <property type="evidence" value="ECO:0007669"/>
    <property type="project" value="InterPro"/>
</dbReference>
<accession>A0A2X3BSE2</accession>
<evidence type="ECO:0000313" key="4">
    <source>
        <dbReference type="Proteomes" id="UP000250166"/>
    </source>
</evidence>
<dbReference type="Gene3D" id="3.20.20.140">
    <property type="entry name" value="Metal-dependent hydrolases"/>
    <property type="match status" value="2"/>
</dbReference>
<evidence type="ECO:0000259" key="2">
    <source>
        <dbReference type="Pfam" id="PF01979"/>
    </source>
</evidence>
<evidence type="ECO:0000313" key="3">
    <source>
        <dbReference type="EMBL" id="SQB99075.1"/>
    </source>
</evidence>
<dbReference type="EMBL" id="UAWL01000006">
    <property type="protein sequence ID" value="SQB99075.1"/>
    <property type="molecule type" value="Genomic_DNA"/>
</dbReference>
<proteinExistence type="predicted"/>
<dbReference type="PANTHER" id="PTHR43794">
    <property type="entry name" value="AMINOHYDROLASE SSNA-RELATED"/>
    <property type="match status" value="1"/>
</dbReference>
<name>A0A2X3BSE2_9HELI</name>